<reference evidence="2" key="1">
    <citation type="submission" date="2018-04" db="EMBL/GenBank/DDBJ databases">
        <title>Whole genome sequencing of Hypsizygus marmoreus.</title>
        <authorList>
            <person name="Choi I.-G."/>
            <person name="Min B."/>
            <person name="Kim J.-G."/>
            <person name="Kim S."/>
            <person name="Oh Y.-L."/>
            <person name="Kong W.-S."/>
            <person name="Park H."/>
            <person name="Jeong J."/>
            <person name="Song E.-S."/>
        </authorList>
    </citation>
    <scope>NUCLEOTIDE SEQUENCE [LARGE SCALE GENOMIC DNA]</scope>
    <source>
        <strain evidence="2">51987-8</strain>
    </source>
</reference>
<name>A0A369JR24_HYPMA</name>
<dbReference type="SMART" id="SM00256">
    <property type="entry name" value="FBOX"/>
    <property type="match status" value="1"/>
</dbReference>
<dbReference type="AlphaFoldDB" id="A0A369JR24"/>
<dbReference type="OrthoDB" id="3015557at2759"/>
<dbReference type="Pfam" id="PF12937">
    <property type="entry name" value="F-box-like"/>
    <property type="match status" value="1"/>
</dbReference>
<proteinExistence type="predicted"/>
<dbReference type="PROSITE" id="PS50181">
    <property type="entry name" value="FBOX"/>
    <property type="match status" value="1"/>
</dbReference>
<keyword evidence="3" id="KW-1185">Reference proteome</keyword>
<evidence type="ECO:0000313" key="3">
    <source>
        <dbReference type="Proteomes" id="UP000076154"/>
    </source>
</evidence>
<feature type="domain" description="F-box" evidence="1">
    <location>
        <begin position="19"/>
        <end position="66"/>
    </location>
</feature>
<dbReference type="Gene3D" id="1.20.1280.50">
    <property type="match status" value="1"/>
</dbReference>
<dbReference type="InParanoid" id="A0A369JR24"/>
<organism evidence="2 3">
    <name type="scientific">Hypsizygus marmoreus</name>
    <name type="common">White beech mushroom</name>
    <name type="synonym">Agaricus marmoreus</name>
    <dbReference type="NCBI Taxonomy" id="39966"/>
    <lineage>
        <taxon>Eukaryota</taxon>
        <taxon>Fungi</taxon>
        <taxon>Dikarya</taxon>
        <taxon>Basidiomycota</taxon>
        <taxon>Agaricomycotina</taxon>
        <taxon>Agaricomycetes</taxon>
        <taxon>Agaricomycetidae</taxon>
        <taxon>Agaricales</taxon>
        <taxon>Tricholomatineae</taxon>
        <taxon>Lyophyllaceae</taxon>
        <taxon>Hypsizygus</taxon>
    </lineage>
</organism>
<dbReference type="EMBL" id="LUEZ02000041">
    <property type="protein sequence ID" value="RDB24721.1"/>
    <property type="molecule type" value="Genomic_DNA"/>
</dbReference>
<evidence type="ECO:0000313" key="2">
    <source>
        <dbReference type="EMBL" id="RDB24721.1"/>
    </source>
</evidence>
<dbReference type="Proteomes" id="UP000076154">
    <property type="component" value="Unassembled WGS sequence"/>
</dbReference>
<dbReference type="InterPro" id="IPR036047">
    <property type="entry name" value="F-box-like_dom_sf"/>
</dbReference>
<evidence type="ECO:0000259" key="1">
    <source>
        <dbReference type="PROSITE" id="PS50181"/>
    </source>
</evidence>
<comment type="caution">
    <text evidence="2">The sequence shown here is derived from an EMBL/GenBank/DDBJ whole genome shotgun (WGS) entry which is preliminary data.</text>
</comment>
<sequence length="406" mass="46154">MPEDTATASSFPLTFYSPTCPEQPLPTAALIKVFSYCSPGDLLHLLVTCRTFNYILSNQDSIWKHARELFQPAIPAPPASSCRESVLASVLFGGGRCTQCQGLTDRVPCSVVPIVRFCSDRCPKQIDGHKKTLLKGPSTSCLILAEDVPMFLDPDFTQHLASFSWMDSNRQPRRCFIRSQLRTEVLAFKRVSTSPAGLSDLLDEWDERALALAAKVQEFEGLTHWLEEYRQTQKPQGAGIINGNKLFLHRIAGNLEYRHLELSPILVRHVNAYIRDARVMSNLAWLSIREQVLWDIKTRVFPGNEDGTAPGWGVKCVVCPLSISQKFQNRDTYFAHMQAMHPWLIKQAPVLNQLAAHRPADVYYSDEAPRRDSRMIMLQRPSLRFYIDLRVTQLMDLGRRAFRHIL</sequence>
<dbReference type="SUPFAM" id="SSF81383">
    <property type="entry name" value="F-box domain"/>
    <property type="match status" value="1"/>
</dbReference>
<accession>A0A369JR24</accession>
<gene>
    <name evidence="2" type="ORF">Hypma_007384</name>
</gene>
<dbReference type="InterPro" id="IPR001810">
    <property type="entry name" value="F-box_dom"/>
</dbReference>
<protein>
    <recommendedName>
        <fullName evidence="1">F-box domain-containing protein</fullName>
    </recommendedName>
</protein>